<dbReference type="AlphaFoldDB" id="G3ILL2"/>
<sequence>MDFTHRLTHSNDLSSTTHIQNGQVLNFYINPQFASNALFIQSEEFKQEKL</sequence>
<evidence type="ECO:0000313" key="1">
    <source>
        <dbReference type="EMBL" id="EGW14320.1"/>
    </source>
</evidence>
<proteinExistence type="predicted"/>
<protein>
    <submittedName>
        <fullName evidence="1">Uncharacterized protein</fullName>
    </submittedName>
</protein>
<reference evidence="2" key="1">
    <citation type="journal article" date="2011" name="Nat. Biotechnol.">
        <title>The genomic sequence of the Chinese hamster ovary (CHO)-K1 cell line.</title>
        <authorList>
            <person name="Xu X."/>
            <person name="Nagarajan H."/>
            <person name="Lewis N.E."/>
            <person name="Pan S."/>
            <person name="Cai Z."/>
            <person name="Liu X."/>
            <person name="Chen W."/>
            <person name="Xie M."/>
            <person name="Wang W."/>
            <person name="Hammond S."/>
            <person name="Andersen M.R."/>
            <person name="Neff N."/>
            <person name="Passarelli B."/>
            <person name="Koh W."/>
            <person name="Fan H.C."/>
            <person name="Wang J."/>
            <person name="Gui Y."/>
            <person name="Lee K.H."/>
            <person name="Betenbaugh M.J."/>
            <person name="Quake S.R."/>
            <person name="Famili I."/>
            <person name="Palsson B.O."/>
            <person name="Wang J."/>
        </authorList>
    </citation>
    <scope>NUCLEOTIDE SEQUENCE [LARGE SCALE GENOMIC DNA]</scope>
    <source>
        <strain evidence="2">CHO K1 cell line</strain>
    </source>
</reference>
<gene>
    <name evidence="1" type="ORF">I79_024780</name>
</gene>
<name>G3ILL2_CRIGR</name>
<dbReference type="EMBL" id="JH004122">
    <property type="protein sequence ID" value="EGW14320.1"/>
    <property type="molecule type" value="Genomic_DNA"/>
</dbReference>
<dbReference type="InParanoid" id="G3ILL2"/>
<organism evidence="1 2">
    <name type="scientific">Cricetulus griseus</name>
    <name type="common">Chinese hamster</name>
    <name type="synonym">Cricetulus barabensis griseus</name>
    <dbReference type="NCBI Taxonomy" id="10029"/>
    <lineage>
        <taxon>Eukaryota</taxon>
        <taxon>Metazoa</taxon>
        <taxon>Chordata</taxon>
        <taxon>Craniata</taxon>
        <taxon>Vertebrata</taxon>
        <taxon>Euteleostomi</taxon>
        <taxon>Mammalia</taxon>
        <taxon>Eutheria</taxon>
        <taxon>Euarchontoglires</taxon>
        <taxon>Glires</taxon>
        <taxon>Rodentia</taxon>
        <taxon>Myomorpha</taxon>
        <taxon>Muroidea</taxon>
        <taxon>Cricetidae</taxon>
        <taxon>Cricetinae</taxon>
        <taxon>Cricetulus</taxon>
    </lineage>
</organism>
<evidence type="ECO:0000313" key="2">
    <source>
        <dbReference type="Proteomes" id="UP000001075"/>
    </source>
</evidence>
<accession>G3ILL2</accession>
<dbReference type="Proteomes" id="UP000001075">
    <property type="component" value="Unassembled WGS sequence"/>
</dbReference>